<accession>A0A427E141</accession>
<dbReference type="Gene3D" id="1.10.357.10">
    <property type="entry name" value="Tetracycline Repressor, domain 2"/>
    <property type="match status" value="1"/>
</dbReference>
<dbReference type="GO" id="GO:0000976">
    <property type="term" value="F:transcription cis-regulatory region binding"/>
    <property type="evidence" value="ECO:0007669"/>
    <property type="project" value="TreeGrafter"/>
</dbReference>
<dbReference type="InterPro" id="IPR041490">
    <property type="entry name" value="KstR2_TetR_C"/>
</dbReference>
<sequence>MNKLEHIRNKAIELIAANGFGSMSLRKLAQQCGMHAGSLYGYYRSKDELLLDLIASYFEDLEQSWLEIAPHFTSSSKRLEGFIAHHIAFQTARSAESTIAAMDLRSLPEPERLQALILRSRYERILHQILNDGAREDLFHPDRTTAASTAILSMLTGLGIRADTPPGIGSEALTRACQQAAVQLAANWMPQRSAA</sequence>
<reference evidence="6 7" key="1">
    <citation type="submission" date="2018-10" db="EMBL/GenBank/DDBJ databases">
        <title>Transmission dynamics of multidrug resistant bacteria on intensive care unit surfaces.</title>
        <authorList>
            <person name="D'Souza A.W."/>
            <person name="Potter R.F."/>
            <person name="Wallace M."/>
            <person name="Shupe A."/>
            <person name="Patel S."/>
            <person name="Sun S."/>
            <person name="Gul D."/>
            <person name="Kwon J.H."/>
            <person name="Andleeb S."/>
            <person name="Burnham C.-A.D."/>
            <person name="Dantas G."/>
        </authorList>
    </citation>
    <scope>NUCLEOTIDE SEQUENCE [LARGE SCALE GENOMIC DNA]</scope>
    <source>
        <strain evidence="6 7">PX_177</strain>
    </source>
</reference>
<evidence type="ECO:0000256" key="2">
    <source>
        <dbReference type="ARBA" id="ARBA00023125"/>
    </source>
</evidence>
<keyword evidence="1" id="KW-0805">Transcription regulation</keyword>
<dbReference type="SUPFAM" id="SSF48498">
    <property type="entry name" value="Tetracyclin repressor-like, C-terminal domain"/>
    <property type="match status" value="1"/>
</dbReference>
<dbReference type="EMBL" id="RHQL01000009">
    <property type="protein sequence ID" value="RRV09803.1"/>
    <property type="molecule type" value="Genomic_DNA"/>
</dbReference>
<dbReference type="Pfam" id="PF00440">
    <property type="entry name" value="TetR_N"/>
    <property type="match status" value="1"/>
</dbReference>
<dbReference type="Pfam" id="PF17932">
    <property type="entry name" value="TetR_C_24"/>
    <property type="match status" value="1"/>
</dbReference>
<evidence type="ECO:0000259" key="5">
    <source>
        <dbReference type="PROSITE" id="PS50977"/>
    </source>
</evidence>
<dbReference type="PANTHER" id="PTHR30055">
    <property type="entry name" value="HTH-TYPE TRANSCRIPTIONAL REGULATOR RUTR"/>
    <property type="match status" value="1"/>
</dbReference>
<keyword evidence="2 4" id="KW-0238">DNA-binding</keyword>
<dbReference type="AlphaFoldDB" id="A0A427E141"/>
<dbReference type="InterPro" id="IPR001647">
    <property type="entry name" value="HTH_TetR"/>
</dbReference>
<name>A0A427E141_9GAMM</name>
<evidence type="ECO:0000256" key="3">
    <source>
        <dbReference type="ARBA" id="ARBA00023163"/>
    </source>
</evidence>
<dbReference type="Proteomes" id="UP000276506">
    <property type="component" value="Unassembled WGS sequence"/>
</dbReference>
<dbReference type="SUPFAM" id="SSF46689">
    <property type="entry name" value="Homeodomain-like"/>
    <property type="match status" value="1"/>
</dbReference>
<comment type="caution">
    <text evidence="6">The sequence shown here is derived from an EMBL/GenBank/DDBJ whole genome shotgun (WGS) entry which is preliminary data.</text>
</comment>
<feature type="domain" description="HTH tetR-type" evidence="5">
    <location>
        <begin position="1"/>
        <end position="61"/>
    </location>
</feature>
<dbReference type="PRINTS" id="PR00455">
    <property type="entry name" value="HTHTETR"/>
</dbReference>
<evidence type="ECO:0000256" key="1">
    <source>
        <dbReference type="ARBA" id="ARBA00023015"/>
    </source>
</evidence>
<gene>
    <name evidence="6" type="ORF">EGJ28_15875</name>
</gene>
<dbReference type="InterPro" id="IPR009057">
    <property type="entry name" value="Homeodomain-like_sf"/>
</dbReference>
<protein>
    <submittedName>
        <fullName evidence="6">TetR/AcrR family transcriptional regulator</fullName>
    </submittedName>
</protein>
<dbReference type="GO" id="GO:0003700">
    <property type="term" value="F:DNA-binding transcription factor activity"/>
    <property type="evidence" value="ECO:0007669"/>
    <property type="project" value="TreeGrafter"/>
</dbReference>
<evidence type="ECO:0000256" key="4">
    <source>
        <dbReference type="PROSITE-ProRule" id="PRU00335"/>
    </source>
</evidence>
<keyword evidence="3" id="KW-0804">Transcription</keyword>
<dbReference type="RefSeq" id="WP_125877912.1">
    <property type="nucleotide sequence ID" value="NZ_RHQL01000009.1"/>
</dbReference>
<organism evidence="6 7">
    <name type="scientific">Stutzerimonas xanthomarina</name>
    <dbReference type="NCBI Taxonomy" id="271420"/>
    <lineage>
        <taxon>Bacteria</taxon>
        <taxon>Pseudomonadati</taxon>
        <taxon>Pseudomonadota</taxon>
        <taxon>Gammaproteobacteria</taxon>
        <taxon>Pseudomonadales</taxon>
        <taxon>Pseudomonadaceae</taxon>
        <taxon>Stutzerimonas</taxon>
    </lineage>
</organism>
<dbReference type="InterPro" id="IPR036271">
    <property type="entry name" value="Tet_transcr_reg_TetR-rel_C_sf"/>
</dbReference>
<evidence type="ECO:0000313" key="6">
    <source>
        <dbReference type="EMBL" id="RRV09803.1"/>
    </source>
</evidence>
<dbReference type="PANTHER" id="PTHR30055:SF240">
    <property type="entry name" value="HTH-TYPE TRANSCRIPTIONAL REGULATOR ACRR"/>
    <property type="match status" value="1"/>
</dbReference>
<dbReference type="InterPro" id="IPR050109">
    <property type="entry name" value="HTH-type_TetR-like_transc_reg"/>
</dbReference>
<dbReference type="PROSITE" id="PS50977">
    <property type="entry name" value="HTH_TETR_2"/>
    <property type="match status" value="1"/>
</dbReference>
<feature type="DNA-binding region" description="H-T-H motif" evidence="4">
    <location>
        <begin position="24"/>
        <end position="43"/>
    </location>
</feature>
<proteinExistence type="predicted"/>
<evidence type="ECO:0000313" key="7">
    <source>
        <dbReference type="Proteomes" id="UP000276506"/>
    </source>
</evidence>